<dbReference type="InterPro" id="IPR009030">
    <property type="entry name" value="Growth_fac_rcpt_cys_sf"/>
</dbReference>
<keyword evidence="1" id="KW-1015">Disulfide bond</keyword>
<protein>
    <recommendedName>
        <fullName evidence="3">IGFBP N-terminal domain-containing protein</fullName>
    </recommendedName>
</protein>
<keyword evidence="2" id="KW-1133">Transmembrane helix</keyword>
<feature type="transmembrane region" description="Helical" evidence="2">
    <location>
        <begin position="6"/>
        <end position="25"/>
    </location>
</feature>
<evidence type="ECO:0000313" key="4">
    <source>
        <dbReference type="EMBL" id="KAK7099467.1"/>
    </source>
</evidence>
<dbReference type="Proteomes" id="UP001374579">
    <property type="component" value="Unassembled WGS sequence"/>
</dbReference>
<gene>
    <name evidence="4" type="ORF">V1264_003603</name>
</gene>
<dbReference type="Gene3D" id="4.10.40.20">
    <property type="match status" value="1"/>
</dbReference>
<evidence type="ECO:0000256" key="1">
    <source>
        <dbReference type="ARBA" id="ARBA00023157"/>
    </source>
</evidence>
<reference evidence="4 5" key="1">
    <citation type="submission" date="2024-02" db="EMBL/GenBank/DDBJ databases">
        <title>Chromosome-scale genome assembly of the rough periwinkle Littorina saxatilis.</title>
        <authorList>
            <person name="De Jode A."/>
            <person name="Faria R."/>
            <person name="Formenti G."/>
            <person name="Sims Y."/>
            <person name="Smith T.P."/>
            <person name="Tracey A."/>
            <person name="Wood J.M.D."/>
            <person name="Zagrodzka Z.B."/>
            <person name="Johannesson K."/>
            <person name="Butlin R.K."/>
            <person name="Leder E.H."/>
        </authorList>
    </citation>
    <scope>NUCLEOTIDE SEQUENCE [LARGE SCALE GENOMIC DNA]</scope>
    <source>
        <strain evidence="4">Snail1</strain>
        <tissue evidence="4">Muscle</tissue>
    </source>
</reference>
<accession>A0AAN9G921</accession>
<evidence type="ECO:0000259" key="3">
    <source>
        <dbReference type="PROSITE" id="PS51323"/>
    </source>
</evidence>
<sequence>MSLPKGFSIFAVTVLVLNVFAPVYVESVRSFDRELLRKYFKCPACDPFTCPRPVGYPACQLVLEPGVCACCKVCARQAGQFCGLGSGRCGHGLSCRPMPGDEDPLGAILNGRAVCM</sequence>
<evidence type="ECO:0000256" key="2">
    <source>
        <dbReference type="SAM" id="Phobius"/>
    </source>
</evidence>
<keyword evidence="5" id="KW-1185">Reference proteome</keyword>
<proteinExistence type="predicted"/>
<dbReference type="GO" id="GO:0005576">
    <property type="term" value="C:extracellular region"/>
    <property type="evidence" value="ECO:0007669"/>
    <property type="project" value="InterPro"/>
</dbReference>
<dbReference type="Pfam" id="PF00219">
    <property type="entry name" value="IGFBP"/>
    <property type="match status" value="1"/>
</dbReference>
<evidence type="ECO:0000313" key="5">
    <source>
        <dbReference type="Proteomes" id="UP001374579"/>
    </source>
</evidence>
<name>A0AAN9G921_9CAEN</name>
<keyword evidence="2" id="KW-0812">Transmembrane</keyword>
<feature type="domain" description="IGFBP N-terminal" evidence="3">
    <location>
        <begin position="38"/>
        <end position="116"/>
    </location>
</feature>
<dbReference type="InterPro" id="IPR022321">
    <property type="entry name" value="IGFBP_1-6_chordata"/>
</dbReference>
<dbReference type="PROSITE" id="PS51323">
    <property type="entry name" value="IGFBP_N_2"/>
    <property type="match status" value="1"/>
</dbReference>
<dbReference type="GO" id="GO:0005520">
    <property type="term" value="F:insulin-like growth factor binding"/>
    <property type="evidence" value="ECO:0007669"/>
    <property type="project" value="InterPro"/>
</dbReference>
<organism evidence="4 5">
    <name type="scientific">Littorina saxatilis</name>
    <dbReference type="NCBI Taxonomy" id="31220"/>
    <lineage>
        <taxon>Eukaryota</taxon>
        <taxon>Metazoa</taxon>
        <taxon>Spiralia</taxon>
        <taxon>Lophotrochozoa</taxon>
        <taxon>Mollusca</taxon>
        <taxon>Gastropoda</taxon>
        <taxon>Caenogastropoda</taxon>
        <taxon>Littorinimorpha</taxon>
        <taxon>Littorinoidea</taxon>
        <taxon>Littorinidae</taxon>
        <taxon>Littorina</taxon>
    </lineage>
</organism>
<keyword evidence="2" id="KW-0472">Membrane</keyword>
<dbReference type="EMBL" id="JBAMIC010000012">
    <property type="protein sequence ID" value="KAK7099467.1"/>
    <property type="molecule type" value="Genomic_DNA"/>
</dbReference>
<dbReference type="SUPFAM" id="SSF57184">
    <property type="entry name" value="Growth factor receptor domain"/>
    <property type="match status" value="1"/>
</dbReference>
<dbReference type="AlphaFoldDB" id="A0AAN9G921"/>
<dbReference type="SMART" id="SM00121">
    <property type="entry name" value="IB"/>
    <property type="match status" value="1"/>
</dbReference>
<dbReference type="PRINTS" id="PR01976">
    <property type="entry name" value="IGFBPFAMILY"/>
</dbReference>
<dbReference type="PANTHER" id="PTHR11551:SF13">
    <property type="entry name" value="INSULIN-LIKE GROWTH FACTOR-BINDING PROTEIN 2"/>
    <property type="match status" value="1"/>
</dbReference>
<dbReference type="PANTHER" id="PTHR11551">
    <property type="entry name" value="INSULIN-LIKE GROWTH FACTOR BINDING PROTEIN"/>
    <property type="match status" value="1"/>
</dbReference>
<dbReference type="InterPro" id="IPR000867">
    <property type="entry name" value="IGFBP-like"/>
</dbReference>
<comment type="caution">
    <text evidence="4">The sequence shown here is derived from an EMBL/GenBank/DDBJ whole genome shotgun (WGS) entry which is preliminary data.</text>
</comment>